<evidence type="ECO:0000313" key="3">
    <source>
        <dbReference type="Proteomes" id="UP000245956"/>
    </source>
</evidence>
<accession>A0A2U3E1N3</accession>
<gene>
    <name evidence="2" type="ORF">PCL_02155</name>
</gene>
<name>A0A2U3E1N3_PURLI</name>
<feature type="compositionally biased region" description="Low complexity" evidence="1">
    <location>
        <begin position="155"/>
        <end position="168"/>
    </location>
</feature>
<feature type="region of interest" description="Disordered" evidence="1">
    <location>
        <begin position="1"/>
        <end position="25"/>
    </location>
</feature>
<sequence>MPSPRPATASPPVKNDGDDDDDVDDSIRVRSTCIEGGDPRVCYHTSLPKTKAERGEGLLRRLGGRRPRETSLAGARTWTTAERILDSEAGVGAFSPCRVRNGPFRKKPRARAKGSRRRGGASILHSPPESFFLGSSTTYPVAAPWRRDVARKPSRGSGSPPTGAAAAAVTDGLGGERQQRWWQATVYVQQAAAAPAAGTAAETTGTAPPDIRPWLPGRARLSACRAHHRHHPTYEPVWTHASAQTHTTTTTTIPSTRAEFRVHRYFLMSEHMVRYGVRAGTTDAVGNWLSPAAVASWTGFQSGERTLCAVPRKHATGHASTPFAIRHASQPSPATHQPTERKYWL</sequence>
<comment type="caution">
    <text evidence="2">The sequence shown here is derived from an EMBL/GenBank/DDBJ whole genome shotgun (WGS) entry which is preliminary data.</text>
</comment>
<feature type="region of interest" description="Disordered" evidence="1">
    <location>
        <begin position="323"/>
        <end position="345"/>
    </location>
</feature>
<dbReference type="EMBL" id="LCWV01000015">
    <property type="protein sequence ID" value="PWI68386.1"/>
    <property type="molecule type" value="Genomic_DNA"/>
</dbReference>
<reference evidence="2 3" key="1">
    <citation type="journal article" date="2016" name="Front. Microbiol.">
        <title>Genome and transcriptome sequences reveal the specific parasitism of the nematophagous Purpureocillium lilacinum 36-1.</title>
        <authorList>
            <person name="Xie J."/>
            <person name="Li S."/>
            <person name="Mo C."/>
            <person name="Xiao X."/>
            <person name="Peng D."/>
            <person name="Wang G."/>
            <person name="Xiao Y."/>
        </authorList>
    </citation>
    <scope>NUCLEOTIDE SEQUENCE [LARGE SCALE GENOMIC DNA]</scope>
    <source>
        <strain evidence="2 3">36-1</strain>
    </source>
</reference>
<feature type="region of interest" description="Disordered" evidence="1">
    <location>
        <begin position="100"/>
        <end position="126"/>
    </location>
</feature>
<protein>
    <submittedName>
        <fullName evidence="2">Uncharacterized protein</fullName>
    </submittedName>
</protein>
<feature type="compositionally biased region" description="Basic residues" evidence="1">
    <location>
        <begin position="103"/>
        <end position="119"/>
    </location>
</feature>
<organism evidence="2 3">
    <name type="scientific">Purpureocillium lilacinum</name>
    <name type="common">Paecilomyces lilacinus</name>
    <dbReference type="NCBI Taxonomy" id="33203"/>
    <lineage>
        <taxon>Eukaryota</taxon>
        <taxon>Fungi</taxon>
        <taxon>Dikarya</taxon>
        <taxon>Ascomycota</taxon>
        <taxon>Pezizomycotina</taxon>
        <taxon>Sordariomycetes</taxon>
        <taxon>Hypocreomycetidae</taxon>
        <taxon>Hypocreales</taxon>
        <taxon>Ophiocordycipitaceae</taxon>
        <taxon>Purpureocillium</taxon>
    </lineage>
</organism>
<evidence type="ECO:0000313" key="2">
    <source>
        <dbReference type="EMBL" id="PWI68386.1"/>
    </source>
</evidence>
<proteinExistence type="predicted"/>
<feature type="region of interest" description="Disordered" evidence="1">
    <location>
        <begin position="150"/>
        <end position="175"/>
    </location>
</feature>
<evidence type="ECO:0000256" key="1">
    <source>
        <dbReference type="SAM" id="MobiDB-lite"/>
    </source>
</evidence>
<dbReference type="AlphaFoldDB" id="A0A2U3E1N3"/>
<dbReference type="Proteomes" id="UP000245956">
    <property type="component" value="Unassembled WGS sequence"/>
</dbReference>